<reference evidence="5 6" key="1">
    <citation type="submission" date="2016-10" db="EMBL/GenBank/DDBJ databases">
        <title>Draft genome sequence of Coniochaeta ligniaria NRRL30616, a lignocellulolytic fungus for bioabatement of inhibitors in plant biomass hydrolysates.</title>
        <authorList>
            <consortium name="DOE Joint Genome Institute"/>
            <person name="Jimenez D.J."/>
            <person name="Hector R.E."/>
            <person name="Riley R."/>
            <person name="Sun H."/>
            <person name="Grigoriev I.V."/>
            <person name="Van Elsas J.D."/>
            <person name="Nichols N.N."/>
        </authorList>
    </citation>
    <scope>NUCLEOTIDE SEQUENCE [LARGE SCALE GENOMIC DNA]</scope>
    <source>
        <strain evidence="5 6">NRRL 30616</strain>
    </source>
</reference>
<dbReference type="AlphaFoldDB" id="A0A1J7IWJ0"/>
<dbReference type="PANTHER" id="PTHR43702:SF5">
    <property type="entry name" value="MAJOR FACILITATOR SUPERFAMILY (MFS) PROFILE DOMAIN-CONTAINING PROTEIN"/>
    <property type="match status" value="1"/>
</dbReference>
<gene>
    <name evidence="5" type="ORF">CONLIGDRAFT_698636</name>
</gene>
<dbReference type="Gene3D" id="1.20.1250.20">
    <property type="entry name" value="MFS general substrate transporter like domains"/>
    <property type="match status" value="2"/>
</dbReference>
<feature type="transmembrane region" description="Helical" evidence="4">
    <location>
        <begin position="394"/>
        <end position="413"/>
    </location>
</feature>
<feature type="transmembrane region" description="Helical" evidence="4">
    <location>
        <begin position="360"/>
        <end position="382"/>
    </location>
</feature>
<name>A0A1J7IWJ0_9PEZI</name>
<keyword evidence="2" id="KW-1003">Cell membrane</keyword>
<dbReference type="OrthoDB" id="546893at2759"/>
<evidence type="ECO:0000313" key="6">
    <source>
        <dbReference type="Proteomes" id="UP000182658"/>
    </source>
</evidence>
<comment type="subcellular location">
    <subcellularLocation>
        <location evidence="1">Cell inner membrane</location>
        <topology evidence="1">Multi-pass membrane protein</topology>
    </subcellularLocation>
</comment>
<organism evidence="5 6">
    <name type="scientific">Coniochaeta ligniaria NRRL 30616</name>
    <dbReference type="NCBI Taxonomy" id="1408157"/>
    <lineage>
        <taxon>Eukaryota</taxon>
        <taxon>Fungi</taxon>
        <taxon>Dikarya</taxon>
        <taxon>Ascomycota</taxon>
        <taxon>Pezizomycotina</taxon>
        <taxon>Sordariomycetes</taxon>
        <taxon>Sordariomycetidae</taxon>
        <taxon>Coniochaetales</taxon>
        <taxon>Coniochaetaceae</taxon>
        <taxon>Coniochaeta</taxon>
    </lineage>
</organism>
<feature type="transmembrane region" description="Helical" evidence="4">
    <location>
        <begin position="216"/>
        <end position="236"/>
    </location>
</feature>
<dbReference type="Pfam" id="PF07690">
    <property type="entry name" value="MFS_1"/>
    <property type="match status" value="1"/>
</dbReference>
<accession>A0A1J7IWJ0</accession>
<evidence type="ECO:0000313" key="5">
    <source>
        <dbReference type="EMBL" id="OIW32087.1"/>
    </source>
</evidence>
<dbReference type="Proteomes" id="UP000182658">
    <property type="component" value="Unassembled WGS sequence"/>
</dbReference>
<sequence length="495" mass="53695">MFGKNEEPTPADVASQRRPSNVEAVEHARRKSVQNKGLTGASALTVRQSIVPIVLVTVLFFMWGFAYGLLDVLNAKFQTALNITAAKAGGLQGAYFGAYFIGPPTYSGYIVRRFGYRWTFIIGLLIYAVGSLMFWPSAVYRSFGGFCGSLFIVGSGLSTLEVSANPFIATCGPPRLSEFRLELSQSFQAIGSVMAPLLASRVFFSHTEPNDLSKVQWTYLGIAAFVTLLAVVFYFAPIPEVTDADMELQAEMSAALTGYEDKPMRKQYKLFFGVAAQFCYVGAQVGVAANFINYSVESAGLTHAVASDRYAIGQGLFAIGRFAAAGLMMVVKPRFILLGFMSGIMLFIALSIGLKGEAGIAMLSLVLFFESCIFPTIFTLSIRGLGRHTKRGSSYIVAAVSGGALFPSLTGLLADKRGYHISMAVPLSGFFVAFAYPIYLNTLCRRELDGFRETKIGYADEDGVIGDAQRDERRASLGITEKGESGKWNAEHLEA</sequence>
<dbReference type="SUPFAM" id="SSF103473">
    <property type="entry name" value="MFS general substrate transporter"/>
    <property type="match status" value="1"/>
</dbReference>
<keyword evidence="6" id="KW-1185">Reference proteome</keyword>
<evidence type="ECO:0000256" key="2">
    <source>
        <dbReference type="ARBA" id="ARBA00022475"/>
    </source>
</evidence>
<protein>
    <submittedName>
        <fullName evidence="5">Putative L-fucose-proton symporter</fullName>
    </submittedName>
</protein>
<keyword evidence="4" id="KW-0812">Transmembrane</keyword>
<dbReference type="PANTHER" id="PTHR43702">
    <property type="entry name" value="L-FUCOSE-PROTON SYMPORTER"/>
    <property type="match status" value="1"/>
</dbReference>
<dbReference type="InParanoid" id="A0A1J7IWJ0"/>
<dbReference type="EMBL" id="KV875095">
    <property type="protein sequence ID" value="OIW32087.1"/>
    <property type="molecule type" value="Genomic_DNA"/>
</dbReference>
<feature type="transmembrane region" description="Helical" evidence="4">
    <location>
        <begin position="118"/>
        <end position="137"/>
    </location>
</feature>
<feature type="transmembrane region" description="Helical" evidence="4">
    <location>
        <begin position="50"/>
        <end position="70"/>
    </location>
</feature>
<dbReference type="InterPro" id="IPR011701">
    <property type="entry name" value="MFS"/>
</dbReference>
<evidence type="ECO:0000256" key="1">
    <source>
        <dbReference type="ARBA" id="ARBA00004429"/>
    </source>
</evidence>
<feature type="region of interest" description="Disordered" evidence="3">
    <location>
        <begin position="1"/>
        <end position="26"/>
    </location>
</feature>
<evidence type="ECO:0000256" key="3">
    <source>
        <dbReference type="SAM" id="MobiDB-lite"/>
    </source>
</evidence>
<keyword evidence="4" id="KW-1133">Transmembrane helix</keyword>
<dbReference type="InterPro" id="IPR050375">
    <property type="entry name" value="MFS_TsgA-like"/>
</dbReference>
<feature type="transmembrane region" description="Helical" evidence="4">
    <location>
        <begin position="312"/>
        <end position="330"/>
    </location>
</feature>
<feature type="transmembrane region" description="Helical" evidence="4">
    <location>
        <begin position="335"/>
        <end position="354"/>
    </location>
</feature>
<feature type="transmembrane region" description="Helical" evidence="4">
    <location>
        <begin position="270"/>
        <end position="292"/>
    </location>
</feature>
<dbReference type="InterPro" id="IPR036259">
    <property type="entry name" value="MFS_trans_sf"/>
</dbReference>
<dbReference type="GO" id="GO:0022857">
    <property type="term" value="F:transmembrane transporter activity"/>
    <property type="evidence" value="ECO:0007669"/>
    <property type="project" value="InterPro"/>
</dbReference>
<evidence type="ECO:0000256" key="4">
    <source>
        <dbReference type="SAM" id="Phobius"/>
    </source>
</evidence>
<feature type="transmembrane region" description="Helical" evidence="4">
    <location>
        <begin position="419"/>
        <end position="439"/>
    </location>
</feature>
<keyword evidence="4" id="KW-0472">Membrane</keyword>
<proteinExistence type="predicted"/>
<dbReference type="STRING" id="1408157.A0A1J7IWJ0"/>
<dbReference type="GO" id="GO:0005886">
    <property type="term" value="C:plasma membrane"/>
    <property type="evidence" value="ECO:0007669"/>
    <property type="project" value="UniProtKB-SubCell"/>
</dbReference>